<name>A0ABN1XZQ5_9ACTN</name>
<evidence type="ECO:0000256" key="1">
    <source>
        <dbReference type="ARBA" id="ARBA00022617"/>
    </source>
</evidence>
<dbReference type="PROSITE" id="PS01033">
    <property type="entry name" value="GLOBIN"/>
    <property type="match status" value="1"/>
</dbReference>
<evidence type="ECO:0000256" key="2">
    <source>
        <dbReference type="ARBA" id="ARBA00022621"/>
    </source>
</evidence>
<evidence type="ECO:0000256" key="3">
    <source>
        <dbReference type="ARBA" id="ARBA00022723"/>
    </source>
</evidence>
<dbReference type="PANTHER" id="PTHR43396">
    <property type="entry name" value="FLAVOHEMOPROTEIN"/>
    <property type="match status" value="1"/>
</dbReference>
<dbReference type="RefSeq" id="WP_344331479.1">
    <property type="nucleotide sequence ID" value="NZ_BAAAKJ010000098.1"/>
</dbReference>
<accession>A0ABN1XZQ5</accession>
<evidence type="ECO:0000313" key="8">
    <source>
        <dbReference type="Proteomes" id="UP001499863"/>
    </source>
</evidence>
<evidence type="ECO:0000256" key="4">
    <source>
        <dbReference type="ARBA" id="ARBA00023004"/>
    </source>
</evidence>
<evidence type="ECO:0000313" key="7">
    <source>
        <dbReference type="EMBL" id="GAA1390548.1"/>
    </source>
</evidence>
<dbReference type="InterPro" id="IPR000971">
    <property type="entry name" value="Globin"/>
</dbReference>
<keyword evidence="8" id="KW-1185">Reference proteome</keyword>
<evidence type="ECO:0000259" key="6">
    <source>
        <dbReference type="PROSITE" id="PS01033"/>
    </source>
</evidence>
<feature type="domain" description="Globin" evidence="6">
    <location>
        <begin position="1"/>
        <end position="133"/>
    </location>
</feature>
<gene>
    <name evidence="7" type="ORF">GCM10009639_19450</name>
</gene>
<dbReference type="PANTHER" id="PTHR43396:SF3">
    <property type="entry name" value="FLAVOHEMOPROTEIN"/>
    <property type="match status" value="1"/>
</dbReference>
<keyword evidence="4" id="KW-0408">Iron</keyword>
<organism evidence="7 8">
    <name type="scientific">Kitasatospora putterlickiae</name>
    <dbReference type="NCBI Taxonomy" id="221725"/>
    <lineage>
        <taxon>Bacteria</taxon>
        <taxon>Bacillati</taxon>
        <taxon>Actinomycetota</taxon>
        <taxon>Actinomycetes</taxon>
        <taxon>Kitasatosporales</taxon>
        <taxon>Streptomycetaceae</taxon>
        <taxon>Kitasatospora</taxon>
    </lineage>
</organism>
<dbReference type="Proteomes" id="UP001499863">
    <property type="component" value="Unassembled WGS sequence"/>
</dbReference>
<dbReference type="InterPro" id="IPR009050">
    <property type="entry name" value="Globin-like_sf"/>
</dbReference>
<comment type="caution">
    <text evidence="7">The sequence shown here is derived from an EMBL/GenBank/DDBJ whole genome shotgun (WGS) entry which is preliminary data.</text>
</comment>
<keyword evidence="2 5" id="KW-0561">Oxygen transport</keyword>
<keyword evidence="5" id="KW-0813">Transport</keyword>
<sequence>MTINPVLIKSSFALVEPHGTAVTGYFYEHLFEHHPAVRGLFAEHVDEQRDRLWAALGALVEHLEDTGTLLGLLRDLGARHAGYGALVDHFPAVGGSLLATLEHHAGDAWTEEVEASWTALYGVVADTMGQALTAARQQG</sequence>
<dbReference type="InterPro" id="IPR012292">
    <property type="entry name" value="Globin/Proto"/>
</dbReference>
<reference evidence="7 8" key="1">
    <citation type="journal article" date="2019" name="Int. J. Syst. Evol. Microbiol.">
        <title>The Global Catalogue of Microorganisms (GCM) 10K type strain sequencing project: providing services to taxonomists for standard genome sequencing and annotation.</title>
        <authorList>
            <consortium name="The Broad Institute Genomics Platform"/>
            <consortium name="The Broad Institute Genome Sequencing Center for Infectious Disease"/>
            <person name="Wu L."/>
            <person name="Ma J."/>
        </authorList>
    </citation>
    <scope>NUCLEOTIDE SEQUENCE [LARGE SCALE GENOMIC DNA]</scope>
    <source>
        <strain evidence="7 8">JCM 12393</strain>
    </source>
</reference>
<keyword evidence="3" id="KW-0479">Metal-binding</keyword>
<evidence type="ECO:0000256" key="5">
    <source>
        <dbReference type="RuleBase" id="RU000356"/>
    </source>
</evidence>
<dbReference type="SUPFAM" id="SSF46458">
    <property type="entry name" value="Globin-like"/>
    <property type="match status" value="1"/>
</dbReference>
<dbReference type="PRINTS" id="PR01907">
    <property type="entry name" value="WORMGLOBIN"/>
</dbReference>
<comment type="similarity">
    <text evidence="5">Belongs to the globin family.</text>
</comment>
<protein>
    <submittedName>
        <fullName evidence="7">Globin family protein</fullName>
    </submittedName>
</protein>
<keyword evidence="1 5" id="KW-0349">Heme</keyword>
<dbReference type="EMBL" id="BAAAKJ010000098">
    <property type="protein sequence ID" value="GAA1390548.1"/>
    <property type="molecule type" value="Genomic_DNA"/>
</dbReference>
<proteinExistence type="inferred from homology"/>
<dbReference type="Pfam" id="PF00042">
    <property type="entry name" value="Globin"/>
    <property type="match status" value="1"/>
</dbReference>
<dbReference type="Gene3D" id="1.10.490.10">
    <property type="entry name" value="Globins"/>
    <property type="match status" value="1"/>
</dbReference>